<sequence>MMLCLKCGTQRPNKYKSDNCPNCGSYLKYVEAPAKAVVINLHRASLSVSYATAEVYSYNYSAIHTVNINIGLAKSYQAVVFRRLPDGVGCILPRSSNYIYSMSLEHLLAPAQTYSMLRFETPYLEHTEAKAMLKKET</sequence>
<dbReference type="Proteomes" id="UP000190959">
    <property type="component" value="Unassembled WGS sequence"/>
</dbReference>
<gene>
    <name evidence="1" type="ORF">CBEIBR21_23635</name>
</gene>
<dbReference type="EMBL" id="MWMH01000011">
    <property type="protein sequence ID" value="OOP70922.1"/>
    <property type="molecule type" value="Genomic_DNA"/>
</dbReference>
<protein>
    <submittedName>
        <fullName evidence="1">Uncharacterized protein</fullName>
    </submittedName>
</protein>
<organism evidence="1 2">
    <name type="scientific">Clostridium beijerinckii</name>
    <name type="common">Clostridium MP</name>
    <dbReference type="NCBI Taxonomy" id="1520"/>
    <lineage>
        <taxon>Bacteria</taxon>
        <taxon>Bacillati</taxon>
        <taxon>Bacillota</taxon>
        <taxon>Clostridia</taxon>
        <taxon>Eubacteriales</taxon>
        <taxon>Clostridiaceae</taxon>
        <taxon>Clostridium</taxon>
    </lineage>
</organism>
<comment type="caution">
    <text evidence="1">The sequence shown here is derived from an EMBL/GenBank/DDBJ whole genome shotgun (WGS) entry which is preliminary data.</text>
</comment>
<dbReference type="AlphaFoldDB" id="A0A1S9N0E5"/>
<evidence type="ECO:0000313" key="2">
    <source>
        <dbReference type="Proteomes" id="UP000190959"/>
    </source>
</evidence>
<reference evidence="1 2" key="1">
    <citation type="submission" date="2017-02" db="EMBL/GenBank/DDBJ databases">
        <title>Genome sequence of Clostridium beijerinckii Br21.</title>
        <authorList>
            <person name="Fonseca B.C."/>
            <person name="Guazzaroni M.E."/>
            <person name="Riano-Pachon D.M."/>
            <person name="Reginatto V."/>
        </authorList>
    </citation>
    <scope>NUCLEOTIDE SEQUENCE [LARGE SCALE GENOMIC DNA]</scope>
    <source>
        <strain evidence="1 2">Br21</strain>
    </source>
</reference>
<proteinExistence type="predicted"/>
<evidence type="ECO:0000313" key="1">
    <source>
        <dbReference type="EMBL" id="OOP70922.1"/>
    </source>
</evidence>
<name>A0A1S9N0E5_CLOBE</name>
<accession>A0A1S9N0E5</accession>